<reference evidence="3" key="1">
    <citation type="submission" date="2017-11" db="EMBL/GenBank/DDBJ databases">
        <authorList>
            <person name="Lima N.C."/>
            <person name="Parody-Merino A.M."/>
            <person name="Battley P.F."/>
            <person name="Fidler A.E."/>
            <person name="Prosdocimi F."/>
        </authorList>
    </citation>
    <scope>NUCLEOTIDE SEQUENCE [LARGE SCALE GENOMIC DNA]</scope>
</reference>
<dbReference type="EMBL" id="KZ528481">
    <property type="protein sequence ID" value="PKU27333.1"/>
    <property type="molecule type" value="Genomic_DNA"/>
</dbReference>
<accession>A0A2I0T0K6</accession>
<keyword evidence="3" id="KW-1185">Reference proteome</keyword>
<proteinExistence type="predicted"/>
<evidence type="ECO:0000313" key="2">
    <source>
        <dbReference type="EMBL" id="PKU27333.1"/>
    </source>
</evidence>
<organism evidence="2 3">
    <name type="scientific">Limosa lapponica baueri</name>
    <dbReference type="NCBI Taxonomy" id="1758121"/>
    <lineage>
        <taxon>Eukaryota</taxon>
        <taxon>Metazoa</taxon>
        <taxon>Chordata</taxon>
        <taxon>Craniata</taxon>
        <taxon>Vertebrata</taxon>
        <taxon>Euteleostomi</taxon>
        <taxon>Archelosauria</taxon>
        <taxon>Archosauria</taxon>
        <taxon>Dinosauria</taxon>
        <taxon>Saurischia</taxon>
        <taxon>Theropoda</taxon>
        <taxon>Coelurosauria</taxon>
        <taxon>Aves</taxon>
        <taxon>Neognathae</taxon>
        <taxon>Neoaves</taxon>
        <taxon>Charadriiformes</taxon>
        <taxon>Scolopacidae</taxon>
        <taxon>Limosa</taxon>
    </lineage>
</organism>
<dbReference type="AlphaFoldDB" id="A0A2I0T0K6"/>
<evidence type="ECO:0000256" key="1">
    <source>
        <dbReference type="SAM" id="MobiDB-lite"/>
    </source>
</evidence>
<dbReference type="OrthoDB" id="10651163at2759"/>
<evidence type="ECO:0000313" key="3">
    <source>
        <dbReference type="Proteomes" id="UP000233556"/>
    </source>
</evidence>
<dbReference type="Proteomes" id="UP000233556">
    <property type="component" value="Unassembled WGS sequence"/>
</dbReference>
<sequence length="156" mass="17895">MPSRMTTISKSSFSSWCRETSQKGLRSSISWLMMRGETRKRRSSPVSKPTLRSVWSRGMNSPSCVCLDLMSLARMEASTMCESRRSPTRNIRQSRSSRRDTTAWEEKTKVSARLLGWEIFTNMQPTMKALTMEPRMAWSSSSTMPSGHLSVMTRWP</sequence>
<feature type="region of interest" description="Disordered" evidence="1">
    <location>
        <begin position="80"/>
        <end position="103"/>
    </location>
</feature>
<protein>
    <submittedName>
        <fullName evidence="2">Uncharacterized protein</fullName>
    </submittedName>
</protein>
<gene>
    <name evidence="2" type="ORF">llap_22363</name>
</gene>
<name>A0A2I0T0K6_LIMLA</name>
<reference evidence="3" key="2">
    <citation type="submission" date="2017-12" db="EMBL/GenBank/DDBJ databases">
        <title>Genome sequence of the Bar-tailed Godwit (Limosa lapponica baueri).</title>
        <authorList>
            <person name="Lima N.C.B."/>
            <person name="Parody-Merino A.M."/>
            <person name="Battley P.F."/>
            <person name="Fidler A.E."/>
            <person name="Prosdocimi F."/>
        </authorList>
    </citation>
    <scope>NUCLEOTIDE SEQUENCE [LARGE SCALE GENOMIC DNA]</scope>
</reference>